<evidence type="ECO:0000313" key="2">
    <source>
        <dbReference type="Proteomes" id="UP000215086"/>
    </source>
</evidence>
<reference evidence="1 2" key="1">
    <citation type="journal article" name="Front. Microbiol.">
        <title>Sugar Metabolism of the First Thermophilic Planctomycete Thermogutta terrifontis: Comparative Genomic and Transcriptomic Approaches.</title>
        <authorList>
            <person name="Elcheninov A.G."/>
            <person name="Menzel P."/>
            <person name="Gudbergsdottir S.R."/>
            <person name="Slesarev A.I."/>
            <person name="Kadnikov V.V."/>
            <person name="Krogh A."/>
            <person name="Bonch-Osmolovskaya E.A."/>
            <person name="Peng X."/>
            <person name="Kublanov I.V."/>
        </authorList>
    </citation>
    <scope>NUCLEOTIDE SEQUENCE [LARGE SCALE GENOMIC DNA]</scope>
    <source>
        <strain evidence="1 2">R1</strain>
    </source>
</reference>
<sequence length="62" mass="7109">MMTRQGNCVPMEVSPRRRTRIVLWDPMKCEANDQCREATAPSFYGRIVLLKNVAMKTPSRAP</sequence>
<dbReference type="Proteomes" id="UP000215086">
    <property type="component" value="Chromosome"/>
</dbReference>
<accession>A0A286RL06</accession>
<organism evidence="1 2">
    <name type="scientific">Thermogutta terrifontis</name>
    <dbReference type="NCBI Taxonomy" id="1331910"/>
    <lineage>
        <taxon>Bacteria</taxon>
        <taxon>Pseudomonadati</taxon>
        <taxon>Planctomycetota</taxon>
        <taxon>Planctomycetia</taxon>
        <taxon>Pirellulales</taxon>
        <taxon>Thermoguttaceae</taxon>
        <taxon>Thermogutta</taxon>
    </lineage>
</organism>
<gene>
    <name evidence="1" type="ORF">THTE_4006</name>
</gene>
<evidence type="ECO:0000313" key="1">
    <source>
        <dbReference type="EMBL" id="ASV76607.1"/>
    </source>
</evidence>
<proteinExistence type="predicted"/>
<keyword evidence="2" id="KW-1185">Reference proteome</keyword>
<protein>
    <submittedName>
        <fullName evidence="1">Uncharacterized protein</fullName>
    </submittedName>
</protein>
<dbReference type="EMBL" id="CP018477">
    <property type="protein sequence ID" value="ASV76607.1"/>
    <property type="molecule type" value="Genomic_DNA"/>
</dbReference>
<dbReference type="AlphaFoldDB" id="A0A286RL06"/>
<name>A0A286RL06_9BACT</name>
<dbReference type="KEGG" id="ttf:THTE_4006"/>